<reference evidence="9 10" key="1">
    <citation type="submission" date="2020-08" db="EMBL/GenBank/DDBJ databases">
        <title>Novel species isolated from subtropical streams in China.</title>
        <authorList>
            <person name="Lu H."/>
        </authorList>
    </citation>
    <scope>NUCLEOTIDE SEQUENCE [LARGE SCALE GENOMIC DNA]</scope>
    <source>
        <strain evidence="9 10">CY18W</strain>
    </source>
</reference>
<evidence type="ECO:0000256" key="4">
    <source>
        <dbReference type="ARBA" id="ARBA00023136"/>
    </source>
</evidence>
<dbReference type="EMBL" id="JACOGF010000003">
    <property type="protein sequence ID" value="MBC3917364.1"/>
    <property type="molecule type" value="Genomic_DNA"/>
</dbReference>
<evidence type="ECO:0000256" key="3">
    <source>
        <dbReference type="ARBA" id="ARBA00022989"/>
    </source>
</evidence>
<keyword evidence="4 7" id="KW-0472">Membrane</keyword>
<comment type="similarity">
    <text evidence="6 7">Belongs to the FliO/MopB family.</text>
</comment>
<keyword evidence="10" id="KW-1185">Reference proteome</keyword>
<keyword evidence="9" id="KW-0282">Flagellum</keyword>
<keyword evidence="9" id="KW-0969">Cilium</keyword>
<dbReference type="InterPro" id="IPR052205">
    <property type="entry name" value="FliO/MopB"/>
</dbReference>
<dbReference type="Pfam" id="PF04347">
    <property type="entry name" value="FliO"/>
    <property type="match status" value="1"/>
</dbReference>
<evidence type="ECO:0000313" key="9">
    <source>
        <dbReference type="EMBL" id="MBC3917364.1"/>
    </source>
</evidence>
<evidence type="ECO:0000256" key="2">
    <source>
        <dbReference type="ARBA" id="ARBA00022692"/>
    </source>
</evidence>
<dbReference type="PANTHER" id="PTHR38766">
    <property type="entry name" value="FLAGELLAR PROTEIN FLIO"/>
    <property type="match status" value="1"/>
</dbReference>
<accession>A0ABR6ZNI9</accession>
<evidence type="ECO:0000256" key="1">
    <source>
        <dbReference type="ARBA" id="ARBA00022475"/>
    </source>
</evidence>
<proteinExistence type="inferred from homology"/>
<dbReference type="InterPro" id="IPR022781">
    <property type="entry name" value="Flagellar_biosynth_FliO"/>
</dbReference>
<sequence>MKYSPRFYAVLATATWSGSVLAADTPAVSPSGGLLQIIMALLLVLALVVAAAWVMKRLGPIQGGNKIQVKIIGGINVGNRERVMVVEVADQWLILGVTANNINNLGSMPKQEELLLQAAQAQTNDPFSAWLKRTLDKRSTERSDNK</sequence>
<dbReference type="Proteomes" id="UP000650424">
    <property type="component" value="Unassembled WGS sequence"/>
</dbReference>
<organism evidence="9 10">
    <name type="scientific">Undibacterium hunanense</name>
    <dbReference type="NCBI Taxonomy" id="2762292"/>
    <lineage>
        <taxon>Bacteria</taxon>
        <taxon>Pseudomonadati</taxon>
        <taxon>Pseudomonadota</taxon>
        <taxon>Betaproteobacteria</taxon>
        <taxon>Burkholderiales</taxon>
        <taxon>Oxalobacteraceae</taxon>
        <taxon>Undibacterium</taxon>
    </lineage>
</organism>
<keyword evidence="9" id="KW-0966">Cell projection</keyword>
<keyword evidence="1 7" id="KW-1003">Cell membrane</keyword>
<keyword evidence="8" id="KW-0732">Signal</keyword>
<gene>
    <name evidence="9" type="primary">fliO</name>
    <name evidence="9" type="ORF">H8L32_07755</name>
</gene>
<feature type="transmembrane region" description="Helical" evidence="7">
    <location>
        <begin position="32"/>
        <end position="54"/>
    </location>
</feature>
<protein>
    <recommendedName>
        <fullName evidence="7">Flagellar protein</fullName>
    </recommendedName>
</protein>
<keyword evidence="2 7" id="KW-0812">Transmembrane</keyword>
<feature type="signal peptide" evidence="8">
    <location>
        <begin position="1"/>
        <end position="22"/>
    </location>
</feature>
<comment type="caution">
    <text evidence="9">The sequence shown here is derived from an EMBL/GenBank/DDBJ whole genome shotgun (WGS) entry which is preliminary data.</text>
</comment>
<feature type="chain" id="PRO_5045714605" description="Flagellar protein" evidence="8">
    <location>
        <begin position="23"/>
        <end position="146"/>
    </location>
</feature>
<evidence type="ECO:0000313" key="10">
    <source>
        <dbReference type="Proteomes" id="UP000650424"/>
    </source>
</evidence>
<evidence type="ECO:0000256" key="7">
    <source>
        <dbReference type="RuleBase" id="RU362064"/>
    </source>
</evidence>
<name>A0ABR6ZNI9_9BURK</name>
<dbReference type="NCBIfam" id="TIGR03500">
    <property type="entry name" value="FliO_TIGR"/>
    <property type="match status" value="1"/>
</dbReference>
<evidence type="ECO:0000256" key="5">
    <source>
        <dbReference type="ARBA" id="ARBA00023143"/>
    </source>
</evidence>
<comment type="subcellular location">
    <subcellularLocation>
        <location evidence="7">Cell membrane</location>
    </subcellularLocation>
    <subcellularLocation>
        <location evidence="7">Bacterial flagellum basal body</location>
    </subcellularLocation>
</comment>
<evidence type="ECO:0000256" key="8">
    <source>
        <dbReference type="SAM" id="SignalP"/>
    </source>
</evidence>
<dbReference type="PANTHER" id="PTHR38766:SF1">
    <property type="entry name" value="FLAGELLAR PROTEIN FLIO"/>
    <property type="match status" value="1"/>
</dbReference>
<dbReference type="RefSeq" id="WP_186946590.1">
    <property type="nucleotide sequence ID" value="NZ_JACOGF010000003.1"/>
</dbReference>
<keyword evidence="5 7" id="KW-0975">Bacterial flagellum</keyword>
<evidence type="ECO:0000256" key="6">
    <source>
        <dbReference type="ARBA" id="ARBA00037937"/>
    </source>
</evidence>
<keyword evidence="3 7" id="KW-1133">Transmembrane helix</keyword>